<protein>
    <submittedName>
        <fullName evidence="1">Uncharacterized protein</fullName>
    </submittedName>
</protein>
<proteinExistence type="predicted"/>
<evidence type="ECO:0000313" key="2">
    <source>
        <dbReference type="Proteomes" id="UP000005984"/>
    </source>
</evidence>
<dbReference type="AlphaFoldDB" id="C2BFB7"/>
<dbReference type="EMBL" id="ABYO01000194">
    <property type="protein sequence ID" value="EEI86403.1"/>
    <property type="molecule type" value="Genomic_DNA"/>
</dbReference>
<gene>
    <name evidence="1" type="ORF">HMPREF0072_1037</name>
</gene>
<name>C2BFB7_9FIRM</name>
<dbReference type="HOGENOM" id="CLU_3283975_0_0_9"/>
<sequence>MPCKKTSKLDKKSQSLGVFKFLTKNKAGFVPTIIKMCDII</sequence>
<accession>C2BFB7</accession>
<dbReference type="STRING" id="525254.HMPREF0072_1037"/>
<keyword evidence="2" id="KW-1185">Reference proteome</keyword>
<organism evidence="1 2">
    <name type="scientific">Anaerococcus lactolyticus ATCC 51172</name>
    <dbReference type="NCBI Taxonomy" id="525254"/>
    <lineage>
        <taxon>Bacteria</taxon>
        <taxon>Bacillati</taxon>
        <taxon>Bacillota</taxon>
        <taxon>Tissierellia</taxon>
        <taxon>Tissierellales</taxon>
        <taxon>Peptoniphilaceae</taxon>
        <taxon>Anaerococcus</taxon>
    </lineage>
</organism>
<comment type="caution">
    <text evidence="1">The sequence shown here is derived from an EMBL/GenBank/DDBJ whole genome shotgun (WGS) entry which is preliminary data.</text>
</comment>
<evidence type="ECO:0000313" key="1">
    <source>
        <dbReference type="EMBL" id="EEI86403.1"/>
    </source>
</evidence>
<dbReference type="Proteomes" id="UP000005984">
    <property type="component" value="Unassembled WGS sequence"/>
</dbReference>
<reference evidence="1 2" key="1">
    <citation type="submission" date="2008-10" db="EMBL/GenBank/DDBJ databases">
        <authorList>
            <person name="Qin X."/>
            <person name="Bachman B."/>
            <person name="Battles P."/>
            <person name="Bell A."/>
            <person name="Bess C."/>
            <person name="Bickham C."/>
            <person name="Chaboub L."/>
            <person name="Chen D."/>
            <person name="Coyle M."/>
            <person name="Deiros D.R."/>
            <person name="Dinh H."/>
            <person name="Forbes L."/>
            <person name="Fowler G."/>
            <person name="Francisco L."/>
            <person name="Fu Q."/>
            <person name="Gubbala S."/>
            <person name="Hale W."/>
            <person name="Han Y."/>
            <person name="Hemphill L."/>
            <person name="Highlander S.K."/>
            <person name="Hirani K."/>
            <person name="Hogues M."/>
            <person name="Jackson L."/>
            <person name="Jakkamsetti A."/>
            <person name="Javaid M."/>
            <person name="Jiang H."/>
            <person name="Korchina V."/>
            <person name="Kovar C."/>
            <person name="Lara F."/>
            <person name="Lee S."/>
            <person name="Mata R."/>
            <person name="Mathew T."/>
            <person name="Moen C."/>
            <person name="Morales K."/>
            <person name="Munidasa M."/>
            <person name="Nazareth L."/>
            <person name="Ngo R."/>
            <person name="Nguyen L."/>
            <person name="Okwuonu G."/>
            <person name="Ongeri F."/>
            <person name="Patil S."/>
            <person name="Petrosino J."/>
            <person name="Pham C."/>
            <person name="Pham P."/>
            <person name="Pu L.-L."/>
            <person name="Puazo M."/>
            <person name="Raj R."/>
            <person name="Reid J."/>
            <person name="Rouhana J."/>
            <person name="Saada N."/>
            <person name="Shang Y."/>
            <person name="Simmons D."/>
            <person name="Thornton R."/>
            <person name="Warren J."/>
            <person name="Weissenberger G."/>
            <person name="Zhang J."/>
            <person name="Zhang L."/>
            <person name="Zhou C."/>
            <person name="Zhu D."/>
            <person name="Muzny D."/>
            <person name="Worley K."/>
            <person name="Gibbs R."/>
        </authorList>
    </citation>
    <scope>NUCLEOTIDE SEQUENCE [LARGE SCALE GENOMIC DNA]</scope>
    <source>
        <strain evidence="1 2">ATCC 51172</strain>
    </source>
</reference>